<dbReference type="OrthoDB" id="6506259at2"/>
<reference evidence="2" key="1">
    <citation type="submission" date="2019-06" db="EMBL/GenBank/DDBJ databases">
        <authorList>
            <person name="Deangelis K."/>
            <person name="Huntemann M."/>
            <person name="Clum A."/>
            <person name="Pillay M."/>
            <person name="Palaniappan K."/>
            <person name="Varghese N."/>
            <person name="Mikhailova N."/>
            <person name="Stamatis D."/>
            <person name="Reddy T."/>
            <person name="Daum C."/>
            <person name="Shapiro N."/>
            <person name="Ivanova N."/>
            <person name="Kyrpides N."/>
            <person name="Woyke T."/>
        </authorList>
    </citation>
    <scope>NUCLEOTIDE SEQUENCE [LARGE SCALE GENOMIC DNA]</scope>
    <source>
        <strain evidence="2">128R</strain>
    </source>
</reference>
<dbReference type="SUPFAM" id="SSF56925">
    <property type="entry name" value="OMPA-like"/>
    <property type="match status" value="1"/>
</dbReference>
<dbReference type="EMBL" id="VISQ01000001">
    <property type="protein sequence ID" value="TVZ71102.1"/>
    <property type="molecule type" value="Genomic_DNA"/>
</dbReference>
<dbReference type="InterPro" id="IPR011250">
    <property type="entry name" value="OMP/PagP_B-barrel"/>
</dbReference>
<gene>
    <name evidence="2" type="ORF">FHU10_3710</name>
</gene>
<comment type="caution">
    <text evidence="2">The sequence shown here is derived from an EMBL/GenBank/DDBJ whole genome shotgun (WGS) entry which is preliminary data.</text>
</comment>
<keyword evidence="1" id="KW-0732">Signal</keyword>
<sequence>MKKTLVACAAGLLFVAGSANAISLNGEVGQHYTNLGVGMGTSSSGIGISGNWARSDHDGNVGSLGLNFSLPVGPLMATVGGKALYLSPEEGKSGGALAVGGGLQWTVNRYFTLYGEGYFAPESLTSGVKAYNEANGGLRWNVFRPLNVDVGYRYINMQGKDGKRDNTLADGPYVGVGLSF</sequence>
<evidence type="ECO:0000256" key="1">
    <source>
        <dbReference type="SAM" id="SignalP"/>
    </source>
</evidence>
<evidence type="ECO:0000313" key="2">
    <source>
        <dbReference type="EMBL" id="TVZ71102.1"/>
    </source>
</evidence>
<feature type="chain" id="PRO_5021962376" evidence="1">
    <location>
        <begin position="22"/>
        <end position="180"/>
    </location>
</feature>
<proteinExistence type="predicted"/>
<dbReference type="InterPro" id="IPR009998">
    <property type="entry name" value="YfaZ"/>
</dbReference>
<dbReference type="Pfam" id="PF07437">
    <property type="entry name" value="YfaZ"/>
    <property type="match status" value="1"/>
</dbReference>
<reference evidence="2" key="2">
    <citation type="submission" date="2019-08" db="EMBL/GenBank/DDBJ databases">
        <title>Investigation of anaerobic lignin degradation for improved lignocellulosic biofuels.</title>
        <authorList>
            <person name="Deangelis K.PhD."/>
        </authorList>
    </citation>
    <scope>NUCLEOTIDE SEQUENCE [LARGE SCALE GENOMIC DNA]</scope>
    <source>
        <strain evidence="2">128R</strain>
    </source>
</reference>
<organism evidence="2">
    <name type="scientific">Serratia fonticola</name>
    <dbReference type="NCBI Taxonomy" id="47917"/>
    <lineage>
        <taxon>Bacteria</taxon>
        <taxon>Pseudomonadati</taxon>
        <taxon>Pseudomonadota</taxon>
        <taxon>Gammaproteobacteria</taxon>
        <taxon>Enterobacterales</taxon>
        <taxon>Yersiniaceae</taxon>
        <taxon>Serratia</taxon>
    </lineage>
</organism>
<protein>
    <submittedName>
        <fullName evidence="2">YfaZ</fullName>
    </submittedName>
</protein>
<accession>A0A559T908</accession>
<dbReference type="AlphaFoldDB" id="A0A559T908"/>
<feature type="signal peptide" evidence="1">
    <location>
        <begin position="1"/>
        <end position="21"/>
    </location>
</feature>
<name>A0A559T908_SERFO</name>